<evidence type="ECO:0000256" key="4">
    <source>
        <dbReference type="ARBA" id="ARBA00023136"/>
    </source>
</evidence>
<evidence type="ECO:0000259" key="6">
    <source>
        <dbReference type="Pfam" id="PF04932"/>
    </source>
</evidence>
<dbReference type="AlphaFoldDB" id="D9QRY3"/>
<name>D9QRY3_ACEAZ</name>
<keyword evidence="3 5" id="KW-1133">Transmembrane helix</keyword>
<evidence type="ECO:0000256" key="1">
    <source>
        <dbReference type="ARBA" id="ARBA00004141"/>
    </source>
</evidence>
<organism evidence="7 8">
    <name type="scientific">Acetohalobium arabaticum (strain ATCC 49924 / DSM 5501 / Z-7288)</name>
    <dbReference type="NCBI Taxonomy" id="574087"/>
    <lineage>
        <taxon>Bacteria</taxon>
        <taxon>Bacillati</taxon>
        <taxon>Bacillota</taxon>
        <taxon>Clostridia</taxon>
        <taxon>Halanaerobiales</taxon>
        <taxon>Halobacteroidaceae</taxon>
        <taxon>Acetohalobium</taxon>
    </lineage>
</organism>
<feature type="transmembrane region" description="Helical" evidence="5">
    <location>
        <begin position="279"/>
        <end position="297"/>
    </location>
</feature>
<dbReference type="InterPro" id="IPR007016">
    <property type="entry name" value="O-antigen_ligase-rel_domated"/>
</dbReference>
<feature type="transmembrane region" description="Helical" evidence="5">
    <location>
        <begin position="546"/>
        <end position="563"/>
    </location>
</feature>
<feature type="transmembrane region" description="Helical" evidence="5">
    <location>
        <begin position="206"/>
        <end position="225"/>
    </location>
</feature>
<feature type="transmembrane region" description="Helical" evidence="5">
    <location>
        <begin position="254"/>
        <end position="272"/>
    </location>
</feature>
<dbReference type="STRING" id="574087.Acear_1769"/>
<feature type="transmembrane region" description="Helical" evidence="5">
    <location>
        <begin position="85"/>
        <end position="111"/>
    </location>
</feature>
<dbReference type="GO" id="GO:0016020">
    <property type="term" value="C:membrane"/>
    <property type="evidence" value="ECO:0007669"/>
    <property type="project" value="UniProtKB-SubCell"/>
</dbReference>
<dbReference type="OrthoDB" id="1762823at2"/>
<feature type="transmembrane region" description="Helical" evidence="5">
    <location>
        <begin position="12"/>
        <end position="29"/>
    </location>
</feature>
<keyword evidence="8" id="KW-1185">Reference proteome</keyword>
<proteinExistence type="predicted"/>
<feature type="transmembrane region" description="Helical" evidence="5">
    <location>
        <begin position="569"/>
        <end position="588"/>
    </location>
</feature>
<keyword evidence="4 5" id="KW-0472">Membrane</keyword>
<dbReference type="PANTHER" id="PTHR37422">
    <property type="entry name" value="TEICHURONIC ACID BIOSYNTHESIS PROTEIN TUAE"/>
    <property type="match status" value="1"/>
</dbReference>
<dbReference type="InterPro" id="IPR051533">
    <property type="entry name" value="WaaL-like"/>
</dbReference>
<evidence type="ECO:0000313" key="7">
    <source>
        <dbReference type="EMBL" id="ADL13274.1"/>
    </source>
</evidence>
<dbReference type="EMBL" id="CP002105">
    <property type="protein sequence ID" value="ADL13274.1"/>
    <property type="molecule type" value="Genomic_DNA"/>
</dbReference>
<feature type="transmembrane region" description="Helical" evidence="5">
    <location>
        <begin position="49"/>
        <end position="73"/>
    </location>
</feature>
<accession>D9QRY3</accession>
<feature type="transmembrane region" description="Helical" evidence="5">
    <location>
        <begin position="503"/>
        <end position="526"/>
    </location>
</feature>
<evidence type="ECO:0000256" key="3">
    <source>
        <dbReference type="ARBA" id="ARBA00022989"/>
    </source>
</evidence>
<dbReference type="Proteomes" id="UP000001661">
    <property type="component" value="Chromosome"/>
</dbReference>
<dbReference type="RefSeq" id="WP_013278719.1">
    <property type="nucleotide sequence ID" value="NC_014378.1"/>
</dbReference>
<feature type="transmembrane region" description="Helical" evidence="5">
    <location>
        <begin position="232"/>
        <end position="248"/>
    </location>
</feature>
<feature type="transmembrane region" description="Helical" evidence="5">
    <location>
        <begin position="143"/>
        <end position="164"/>
    </location>
</feature>
<comment type="subcellular location">
    <subcellularLocation>
        <location evidence="1">Membrane</location>
        <topology evidence="1">Multi-pass membrane protein</topology>
    </subcellularLocation>
</comment>
<feature type="domain" description="O-antigen ligase-related" evidence="6">
    <location>
        <begin position="433"/>
        <end position="519"/>
    </location>
</feature>
<feature type="transmembrane region" description="Helical" evidence="5">
    <location>
        <begin position="117"/>
        <end position="136"/>
    </location>
</feature>
<evidence type="ECO:0000313" key="8">
    <source>
        <dbReference type="Proteomes" id="UP000001661"/>
    </source>
</evidence>
<sequence>MEYSKEKSHIKYLLPIAFILAVVPLIVYAKKISIDGILKDYWSQQLDFFSYYKMIAFLIAVLASVISLVVYYYKRRKLKRTYYYLFMEIYGILIIISTIYSTSPSVALWGFPDRYEGMFVLLGYLIILFVTINLVEYKPDIRFLLFSLLLSAAVISTIGVFQYFGVDPLTTVFGKEIILPSSLHSIGDNISARFDYAFSTLYNPNYMGSYTGMLLALVLTLYTLTAKKKIRILLGCFSLLIFAGWLASLSRAGMVGGFCSIVFLVILLRRELKKNWKALAVLTLGFMLVFTGMNYAGDGRLVKEVFSFGQEVKIAAGKKTGEFKDITINKDQLTIITKEEKLQINLTEDNSLAFRDGAGKKVDYKLKKDGGIIKLKNGKYQAYKFRLLPDKGLLHFEYGSSEFGKKKVDFKITTKPERGFWIMGFAGKAYKTGQIEKWGFEGRENLGSNRGYIWSRSLPMLKDTILTGYGPDTYGLYFPQYDNVGKLIAFNTTRKIVDKPHNMYLQVGINTGVISLIALLTVFGVYSFSSIKLYWGGRFDNFYKKVGVGIFGAFLAYAIAGLFNDSVISVAPVFWILFGIGISVNMKLKEELV</sequence>
<gene>
    <name evidence="7" type="ordered locus">Acear_1769</name>
</gene>
<dbReference type="HOGENOM" id="CLU_021625_0_0_9"/>
<keyword evidence="2 5" id="KW-0812">Transmembrane</keyword>
<evidence type="ECO:0000256" key="2">
    <source>
        <dbReference type="ARBA" id="ARBA00022692"/>
    </source>
</evidence>
<protein>
    <submittedName>
        <fullName evidence="7">O-antigen polymerase</fullName>
    </submittedName>
</protein>
<evidence type="ECO:0000256" key="5">
    <source>
        <dbReference type="SAM" id="Phobius"/>
    </source>
</evidence>
<dbReference type="Pfam" id="PF04932">
    <property type="entry name" value="Wzy_C"/>
    <property type="match status" value="1"/>
</dbReference>
<dbReference type="PANTHER" id="PTHR37422:SF13">
    <property type="entry name" value="LIPOPOLYSACCHARIDE BIOSYNTHESIS PROTEIN PA4999-RELATED"/>
    <property type="match status" value="1"/>
</dbReference>
<reference evidence="7 8" key="1">
    <citation type="journal article" date="2010" name="Stand. Genomic Sci.">
        <title>Complete genome sequence of Acetohalobium arabaticum type strain (Z-7288).</title>
        <authorList>
            <person name="Sikorski J."/>
            <person name="Lapidus A."/>
            <person name="Chertkov O."/>
            <person name="Lucas S."/>
            <person name="Copeland A."/>
            <person name="Glavina Del Rio T."/>
            <person name="Nolan M."/>
            <person name="Tice H."/>
            <person name="Cheng J.F."/>
            <person name="Han C."/>
            <person name="Brambilla E."/>
            <person name="Pitluck S."/>
            <person name="Liolios K."/>
            <person name="Ivanova N."/>
            <person name="Mavromatis K."/>
            <person name="Mikhailova N."/>
            <person name="Pati A."/>
            <person name="Bruce D."/>
            <person name="Detter C."/>
            <person name="Tapia R."/>
            <person name="Goodwin L."/>
            <person name="Chen A."/>
            <person name="Palaniappan K."/>
            <person name="Land M."/>
            <person name="Hauser L."/>
            <person name="Chang Y.J."/>
            <person name="Jeffries C.D."/>
            <person name="Rohde M."/>
            <person name="Goker M."/>
            <person name="Spring S."/>
            <person name="Woyke T."/>
            <person name="Bristow J."/>
            <person name="Eisen J.A."/>
            <person name="Markowitz V."/>
            <person name="Hugenholtz P."/>
            <person name="Kyrpides N.C."/>
            <person name="Klenk H.P."/>
        </authorList>
    </citation>
    <scope>NUCLEOTIDE SEQUENCE [LARGE SCALE GENOMIC DNA]</scope>
    <source>
        <strain evidence="8">ATCC 49924 / DSM 5501 / Z-7288</strain>
    </source>
</reference>
<dbReference type="eggNOG" id="COG3307">
    <property type="taxonomic scope" value="Bacteria"/>
</dbReference>
<dbReference type="KEGG" id="aar:Acear_1769"/>